<keyword evidence="3" id="KW-0408">Iron</keyword>
<sequence length="308" mass="33661">MFTLAHLSDPHLSGWSMPQPTALLSKRVLGFLSWQLRRRFVHRQAVLDLVVADLAASRPDHVAVTGDITNISLPQEFANAALWLQRIGPPDYVSVIPGNHDRYIARPWSRHLALWDAYMTGDDPSGTAPGDDGETGRFPYLRRRGPLALIGVSSAKPMPYNSAAGHVGPEQLARLAALLARLEAEGLFRVVLIHHPPQSHATHGHKALIDAAAFREVVAQHGAELVLHGHTHRAHLDQIAGPRHRVPVLGVPSASARPYGGKPVGGYHLYRVDRGGTGWQLEIETRALRLQSGSVETTGRFRLANQVS</sequence>
<dbReference type="Proteomes" id="UP000325797">
    <property type="component" value="Chromosome"/>
</dbReference>
<evidence type="ECO:0000313" key="7">
    <source>
        <dbReference type="Proteomes" id="UP000325797"/>
    </source>
</evidence>
<dbReference type="AlphaFoldDB" id="A0A5J6N1H1"/>
<dbReference type="InterPro" id="IPR050884">
    <property type="entry name" value="CNP_phosphodiesterase-III"/>
</dbReference>
<dbReference type="SUPFAM" id="SSF56300">
    <property type="entry name" value="Metallo-dependent phosphatases"/>
    <property type="match status" value="1"/>
</dbReference>
<gene>
    <name evidence="6" type="ORF">FRZ61_23500</name>
</gene>
<evidence type="ECO:0000256" key="3">
    <source>
        <dbReference type="ARBA" id="ARBA00023004"/>
    </source>
</evidence>
<dbReference type="PANTHER" id="PTHR42988:SF2">
    <property type="entry name" value="CYCLIC NUCLEOTIDE PHOSPHODIESTERASE CBUA0032-RELATED"/>
    <property type="match status" value="1"/>
</dbReference>
<dbReference type="CDD" id="cd00838">
    <property type="entry name" value="MPP_superfamily"/>
    <property type="match status" value="1"/>
</dbReference>
<dbReference type="RefSeq" id="WP_151117807.1">
    <property type="nucleotide sequence ID" value="NZ_CP042582.1"/>
</dbReference>
<evidence type="ECO:0000256" key="1">
    <source>
        <dbReference type="ARBA" id="ARBA00022723"/>
    </source>
</evidence>
<dbReference type="EMBL" id="CP042582">
    <property type="protein sequence ID" value="QEX22420.1"/>
    <property type="molecule type" value="Genomic_DNA"/>
</dbReference>
<dbReference type="KEGG" id="hadh:FRZ61_23500"/>
<name>A0A5J6N1H1_9PROT</name>
<evidence type="ECO:0000313" key="6">
    <source>
        <dbReference type="EMBL" id="QEX22420.1"/>
    </source>
</evidence>
<keyword evidence="7" id="KW-1185">Reference proteome</keyword>
<dbReference type="InterPro" id="IPR004843">
    <property type="entry name" value="Calcineurin-like_PHP"/>
</dbReference>
<keyword evidence="2" id="KW-0378">Hydrolase</keyword>
<keyword evidence="1" id="KW-0479">Metal-binding</keyword>
<dbReference type="PANTHER" id="PTHR42988">
    <property type="entry name" value="PHOSPHOHYDROLASE"/>
    <property type="match status" value="1"/>
</dbReference>
<dbReference type="InterPro" id="IPR029052">
    <property type="entry name" value="Metallo-depent_PP-like"/>
</dbReference>
<dbReference type="GO" id="GO:0016787">
    <property type="term" value="F:hydrolase activity"/>
    <property type="evidence" value="ECO:0007669"/>
    <property type="project" value="UniProtKB-KW"/>
</dbReference>
<dbReference type="OrthoDB" id="9794568at2"/>
<evidence type="ECO:0000259" key="5">
    <source>
        <dbReference type="Pfam" id="PF00149"/>
    </source>
</evidence>
<organism evidence="6 7">
    <name type="scientific">Hypericibacter adhaerens</name>
    <dbReference type="NCBI Taxonomy" id="2602016"/>
    <lineage>
        <taxon>Bacteria</taxon>
        <taxon>Pseudomonadati</taxon>
        <taxon>Pseudomonadota</taxon>
        <taxon>Alphaproteobacteria</taxon>
        <taxon>Rhodospirillales</taxon>
        <taxon>Dongiaceae</taxon>
        <taxon>Hypericibacter</taxon>
    </lineage>
</organism>
<protein>
    <submittedName>
        <fullName evidence="6">Metallophosphoesterase</fullName>
    </submittedName>
</protein>
<dbReference type="Pfam" id="PF00149">
    <property type="entry name" value="Metallophos"/>
    <property type="match status" value="1"/>
</dbReference>
<proteinExistence type="inferred from homology"/>
<reference evidence="6 7" key="1">
    <citation type="submission" date="2019-08" db="EMBL/GenBank/DDBJ databases">
        <title>Hyperibacter terrae gen. nov., sp. nov. and Hyperibacter viscosus sp. nov., two new members in the family Rhodospirillaceae isolated from the rhizosphere of Hypericum perforatum.</title>
        <authorList>
            <person name="Noviana Z."/>
        </authorList>
    </citation>
    <scope>NUCLEOTIDE SEQUENCE [LARGE SCALE GENOMIC DNA]</scope>
    <source>
        <strain evidence="6 7">R5959</strain>
    </source>
</reference>
<dbReference type="Gene3D" id="3.60.21.10">
    <property type="match status" value="1"/>
</dbReference>
<evidence type="ECO:0000256" key="2">
    <source>
        <dbReference type="ARBA" id="ARBA00022801"/>
    </source>
</evidence>
<evidence type="ECO:0000256" key="4">
    <source>
        <dbReference type="ARBA" id="ARBA00025742"/>
    </source>
</evidence>
<comment type="similarity">
    <text evidence="4">Belongs to the cyclic nucleotide phosphodiesterase class-III family.</text>
</comment>
<feature type="domain" description="Calcineurin-like phosphoesterase" evidence="5">
    <location>
        <begin position="3"/>
        <end position="233"/>
    </location>
</feature>
<accession>A0A5J6N1H1</accession>
<dbReference type="GO" id="GO:0046872">
    <property type="term" value="F:metal ion binding"/>
    <property type="evidence" value="ECO:0007669"/>
    <property type="project" value="UniProtKB-KW"/>
</dbReference>